<evidence type="ECO:0000259" key="3">
    <source>
        <dbReference type="PROSITE" id="PS51186"/>
    </source>
</evidence>
<keyword evidence="2" id="KW-0012">Acyltransferase</keyword>
<dbReference type="STRING" id="1184151.AW736_04610"/>
<dbReference type="Gene3D" id="3.40.630.30">
    <property type="match status" value="1"/>
</dbReference>
<dbReference type="SUPFAM" id="SSF55729">
    <property type="entry name" value="Acyl-CoA N-acyltransferases (Nat)"/>
    <property type="match status" value="1"/>
</dbReference>
<evidence type="ECO:0000256" key="1">
    <source>
        <dbReference type="ARBA" id="ARBA00022679"/>
    </source>
</evidence>
<evidence type="ECO:0000256" key="2">
    <source>
        <dbReference type="ARBA" id="ARBA00023315"/>
    </source>
</evidence>
<organism evidence="4 5">
    <name type="scientific">Termitidicoccus mucosus</name>
    <dbReference type="NCBI Taxonomy" id="1184151"/>
    <lineage>
        <taxon>Bacteria</taxon>
        <taxon>Pseudomonadati</taxon>
        <taxon>Verrucomicrobiota</taxon>
        <taxon>Opitutia</taxon>
        <taxon>Opitutales</taxon>
        <taxon>Opitutaceae</taxon>
        <taxon>Termitidicoccus</taxon>
    </lineage>
</organism>
<gene>
    <name evidence="4" type="ORF">AW736_04610</name>
</gene>
<dbReference type="Pfam" id="PF00583">
    <property type="entry name" value="Acetyltransf_1"/>
    <property type="match status" value="1"/>
</dbReference>
<keyword evidence="1 4" id="KW-0808">Transferase</keyword>
<dbReference type="AlphaFoldDB" id="A0A178IN91"/>
<accession>A0A178IN91</accession>
<dbReference type="CDD" id="cd04301">
    <property type="entry name" value="NAT_SF"/>
    <property type="match status" value="1"/>
</dbReference>
<name>A0A178IN91_9BACT</name>
<dbReference type="InterPro" id="IPR016181">
    <property type="entry name" value="Acyl_CoA_acyltransferase"/>
</dbReference>
<dbReference type="OrthoDB" id="9798006at2"/>
<dbReference type="GO" id="GO:0016747">
    <property type="term" value="F:acyltransferase activity, transferring groups other than amino-acyl groups"/>
    <property type="evidence" value="ECO:0007669"/>
    <property type="project" value="InterPro"/>
</dbReference>
<evidence type="ECO:0000313" key="5">
    <source>
        <dbReference type="Proteomes" id="UP000078486"/>
    </source>
</evidence>
<dbReference type="InterPro" id="IPR000182">
    <property type="entry name" value="GNAT_dom"/>
</dbReference>
<dbReference type="RefSeq" id="WP_068769059.1">
    <property type="nucleotide sequence ID" value="NZ_CP109796.1"/>
</dbReference>
<protein>
    <submittedName>
        <fullName evidence="4">Phosphinothricin acetyltransferase</fullName>
    </submittedName>
</protein>
<dbReference type="PROSITE" id="PS51186">
    <property type="entry name" value="GNAT"/>
    <property type="match status" value="1"/>
</dbReference>
<sequence>MSPSVRLRLAAESDLPAIVGIFNSTIPGHMVTAHTRPVTVAERLPWFREHNPQTRPLWVAEQTGGGEGQGSAVVAWAGLSLFSERPAYYPTAEVSIYIEENHRRRGLGRWLLREIIARAPACKVTTLVGLIWAHNQPSLALFASEGFERWGHLPRVAELAGIERDLVIVGRRVD</sequence>
<comment type="caution">
    <text evidence="4">The sequence shown here is derived from an EMBL/GenBank/DDBJ whole genome shotgun (WGS) entry which is preliminary data.</text>
</comment>
<dbReference type="PANTHER" id="PTHR43072">
    <property type="entry name" value="N-ACETYLTRANSFERASE"/>
    <property type="match status" value="1"/>
</dbReference>
<dbReference type="Proteomes" id="UP000078486">
    <property type="component" value="Unassembled WGS sequence"/>
</dbReference>
<reference evidence="4 5" key="1">
    <citation type="submission" date="2016-01" db="EMBL/GenBank/DDBJ databases">
        <title>High potential of lignocellulose degradation of a new Verrucomicrobia species.</title>
        <authorList>
            <person name="Wang Y."/>
            <person name="Shi Y."/>
            <person name="Qiu Z."/>
            <person name="Liu S."/>
            <person name="Yang H."/>
        </authorList>
    </citation>
    <scope>NUCLEOTIDE SEQUENCE [LARGE SCALE GENOMIC DNA]</scope>
    <source>
        <strain evidence="4 5">TSB47</strain>
    </source>
</reference>
<dbReference type="PANTHER" id="PTHR43072:SF23">
    <property type="entry name" value="UPF0039 PROTEIN C11D3.02C"/>
    <property type="match status" value="1"/>
</dbReference>
<feature type="domain" description="N-acetyltransferase" evidence="3">
    <location>
        <begin position="5"/>
        <end position="165"/>
    </location>
</feature>
<dbReference type="EMBL" id="LRRQ01000039">
    <property type="protein sequence ID" value="OAM91161.1"/>
    <property type="molecule type" value="Genomic_DNA"/>
</dbReference>
<keyword evidence="5" id="KW-1185">Reference proteome</keyword>
<evidence type="ECO:0000313" key="4">
    <source>
        <dbReference type="EMBL" id="OAM91161.1"/>
    </source>
</evidence>
<proteinExistence type="predicted"/>